<accession>A0A7R9HTI6</accession>
<reference evidence="3" key="1">
    <citation type="submission" date="2020-11" db="EMBL/GenBank/DDBJ databases">
        <authorList>
            <person name="Tran Van P."/>
        </authorList>
    </citation>
    <scope>NUCLEOTIDE SEQUENCE</scope>
</reference>
<organism evidence="3">
    <name type="scientific">Timema monikensis</name>
    <dbReference type="NCBI Taxonomy" id="170555"/>
    <lineage>
        <taxon>Eukaryota</taxon>
        <taxon>Metazoa</taxon>
        <taxon>Ecdysozoa</taxon>
        <taxon>Arthropoda</taxon>
        <taxon>Hexapoda</taxon>
        <taxon>Insecta</taxon>
        <taxon>Pterygota</taxon>
        <taxon>Neoptera</taxon>
        <taxon>Polyneoptera</taxon>
        <taxon>Phasmatodea</taxon>
        <taxon>Timematodea</taxon>
        <taxon>Timematoidea</taxon>
        <taxon>Timematidae</taxon>
        <taxon>Timema</taxon>
    </lineage>
</organism>
<protein>
    <submittedName>
        <fullName evidence="3">Uncharacterized protein</fullName>
    </submittedName>
</protein>
<keyword evidence="2" id="KW-0472">Membrane</keyword>
<name>A0A7R9HTI6_9NEOP</name>
<gene>
    <name evidence="3" type="ORF">TMSB3V08_LOCUS8825</name>
</gene>
<evidence type="ECO:0000256" key="2">
    <source>
        <dbReference type="SAM" id="Phobius"/>
    </source>
</evidence>
<dbReference type="EMBL" id="OB795360">
    <property type="protein sequence ID" value="CAD7432110.1"/>
    <property type="molecule type" value="Genomic_DNA"/>
</dbReference>
<proteinExistence type="predicted"/>
<evidence type="ECO:0000256" key="1">
    <source>
        <dbReference type="SAM" id="MobiDB-lite"/>
    </source>
</evidence>
<evidence type="ECO:0000313" key="3">
    <source>
        <dbReference type="EMBL" id="CAD7432110.1"/>
    </source>
</evidence>
<dbReference type="AlphaFoldDB" id="A0A7R9HTI6"/>
<feature type="transmembrane region" description="Helical" evidence="2">
    <location>
        <begin position="821"/>
        <end position="843"/>
    </location>
</feature>
<feature type="region of interest" description="Disordered" evidence="1">
    <location>
        <begin position="424"/>
        <end position="443"/>
    </location>
</feature>
<sequence>METSPVAGRRRELEPLSFDLGRHSNNTPRLRLETPHYSLEQRWANFLPEDHMDICEVSSWPHRLHWIPSRLTTDKRLIRQSSRAQLPVKVKVLFPRGVTTSPCVKLSRQACFPTAVFRTGWPKTELLIYTIYLTSAIEDLPLILLQETVKDTFPVSVGDTDLSIKTSHGSVERVLTPRDPTAFPDYRQPPITTPIADHFLPDQDHSRYNTSSSSSSKLIAGKSSVVRAKLRDTPRNVLRRVLITRVLGPHTGNRTLTSLDVGGNKSRHHREKQLTRTNDDKVYTQLSSTLRSVSLNSTAKPLVENSSHSSSVKGMRKDNITSLGKVYLPKQKLMYSGVALSPNIGRQWNETLGSKYLIKVNGGYKHHRLSTSAHNGTGKNHTARIYQNKENEIGNYTLESHNGTFLEGNKVWLPVGLTAKKKENDQTQTKLFPKSPETDNPLSNTIESKEIADDLEIIPQSMTKKIVSKQNDDESFKKRKIIQINETPITTIKPDVVDLVSQFVSASVQDLRTPNREVTQPLSKMDNIKTWPNEPGGIQSLDDLILYHTYTNGNLHNQPEHSPVVLQQSDNGVISGVNKVPSVIVHHGQKWEYSTSQPKPKPPPPPLYYQQTHANKPSIIIIQDVPPTQATPVNPTYPQHHYNTKPGYPTNDDYTLISQTRPTYRPISIVNSKPTMSYTPPNYQQIYYPSNQDTISTATDKCPNIMVNTHSIYSNTNNLTKEGCADLNIVINSEVVNQNTMSARPPSYFATPPSYDEGFMFIPNIQNQEIDEGDGEATTIAVTTTVATTTTTEAIVTPPAMMTNPVLNALQTLFHALFTPVGIWLFLFAPLLAGLLLVGWLLMPLFSNHGGWRHHPPQNHYYDINGWQEEEDWDRNRNQNPRREVRARPLLGLQRLLTDFETQIKSSYGNDTSSISYRGSHRS</sequence>
<keyword evidence="2" id="KW-0812">Transmembrane</keyword>
<keyword evidence="2" id="KW-1133">Transmembrane helix</keyword>